<keyword evidence="11" id="KW-0966">Cell projection</keyword>
<name>A0A6I6D0L1_9GAMM</name>
<feature type="transmembrane region" description="Helical" evidence="9">
    <location>
        <begin position="145"/>
        <end position="166"/>
    </location>
</feature>
<dbReference type="EMBL" id="CP046415">
    <property type="protein sequence ID" value="QGT79250.1"/>
    <property type="molecule type" value="Genomic_DNA"/>
</dbReference>
<gene>
    <name evidence="11" type="ORF">GM160_10315</name>
</gene>
<comment type="subcellular location">
    <subcellularLocation>
        <location evidence="1">Cell membrane</location>
        <topology evidence="1">Multi-pass membrane protein</topology>
    </subcellularLocation>
</comment>
<accession>A0A6I6D0L1</accession>
<evidence type="ECO:0000259" key="10">
    <source>
        <dbReference type="Pfam" id="PF01618"/>
    </source>
</evidence>
<protein>
    <submittedName>
        <fullName evidence="11">Flagellar motor protein PomA</fullName>
    </submittedName>
</protein>
<dbReference type="PROSITE" id="PS01307">
    <property type="entry name" value="MOTA"/>
    <property type="match status" value="1"/>
</dbReference>
<evidence type="ECO:0000256" key="8">
    <source>
        <dbReference type="ARBA" id="ARBA00023136"/>
    </source>
</evidence>
<keyword evidence="11" id="KW-0969">Cilium</keyword>
<keyword evidence="12" id="KW-1185">Reference proteome</keyword>
<dbReference type="PANTHER" id="PTHR30433">
    <property type="entry name" value="CHEMOTAXIS PROTEIN MOTA"/>
    <property type="match status" value="1"/>
</dbReference>
<dbReference type="AlphaFoldDB" id="A0A6I6D0L1"/>
<feature type="domain" description="MotA/TolQ/ExbB proton channel" evidence="10">
    <location>
        <begin position="98"/>
        <end position="214"/>
    </location>
</feature>
<keyword evidence="11" id="KW-0282">Flagellum</keyword>
<evidence type="ECO:0000256" key="6">
    <source>
        <dbReference type="ARBA" id="ARBA00022779"/>
    </source>
</evidence>
<evidence type="ECO:0000256" key="1">
    <source>
        <dbReference type="ARBA" id="ARBA00004651"/>
    </source>
</evidence>
<dbReference type="PANTHER" id="PTHR30433:SF2">
    <property type="entry name" value="MOTILITY PROTEIN A"/>
    <property type="match status" value="1"/>
</dbReference>
<proteinExistence type="inferred from homology"/>
<reference evidence="11 12" key="1">
    <citation type="submission" date="2019-11" db="EMBL/GenBank/DDBJ databases">
        <authorList>
            <person name="Zhang J."/>
            <person name="Sun C."/>
        </authorList>
    </citation>
    <scope>NUCLEOTIDE SEQUENCE [LARGE SCALE GENOMIC DNA]</scope>
    <source>
        <strain evidence="12">sp2</strain>
    </source>
</reference>
<dbReference type="Pfam" id="PF01618">
    <property type="entry name" value="MotA_ExbB"/>
    <property type="match status" value="1"/>
</dbReference>
<keyword evidence="8 9" id="KW-0472">Membrane</keyword>
<evidence type="ECO:0000313" key="12">
    <source>
        <dbReference type="Proteomes" id="UP000427716"/>
    </source>
</evidence>
<dbReference type="RefSeq" id="WP_156574958.1">
    <property type="nucleotide sequence ID" value="NZ_CP046415.1"/>
</dbReference>
<evidence type="ECO:0000256" key="4">
    <source>
        <dbReference type="ARBA" id="ARBA00022475"/>
    </source>
</evidence>
<dbReference type="InterPro" id="IPR047055">
    <property type="entry name" value="MotA-like"/>
</dbReference>
<comment type="similarity">
    <text evidence="2">Belongs to the MotA family.</text>
</comment>
<keyword evidence="5 9" id="KW-0812">Transmembrane</keyword>
<feature type="transmembrane region" description="Helical" evidence="9">
    <location>
        <begin position="31"/>
        <end position="52"/>
    </location>
</feature>
<evidence type="ECO:0000256" key="2">
    <source>
        <dbReference type="ARBA" id="ARBA00008038"/>
    </source>
</evidence>
<keyword evidence="4" id="KW-1003">Cell membrane</keyword>
<dbReference type="KEGG" id="ghl:GM160_10315"/>
<dbReference type="GO" id="GO:0071978">
    <property type="term" value="P:bacterial-type flagellum-dependent swarming motility"/>
    <property type="evidence" value="ECO:0007669"/>
    <property type="project" value="InterPro"/>
</dbReference>
<evidence type="ECO:0000313" key="11">
    <source>
        <dbReference type="EMBL" id="QGT79250.1"/>
    </source>
</evidence>
<keyword evidence="7 9" id="KW-1133">Transmembrane helix</keyword>
<organism evidence="11 12">
    <name type="scientific">Guyparkeria halophila</name>
    <dbReference type="NCBI Taxonomy" id="47960"/>
    <lineage>
        <taxon>Bacteria</taxon>
        <taxon>Pseudomonadati</taxon>
        <taxon>Pseudomonadota</taxon>
        <taxon>Gammaproteobacteria</taxon>
        <taxon>Chromatiales</taxon>
        <taxon>Thioalkalibacteraceae</taxon>
        <taxon>Guyparkeria</taxon>
    </lineage>
</organism>
<dbReference type="InterPro" id="IPR000540">
    <property type="entry name" value="Flag_MotA_CS"/>
</dbReference>
<dbReference type="GO" id="GO:0006935">
    <property type="term" value="P:chemotaxis"/>
    <property type="evidence" value="ECO:0007669"/>
    <property type="project" value="InterPro"/>
</dbReference>
<sequence length="251" mass="27423">MDKATIIGIVSALGVVIIAIGLGQYPLGFISIPGALIVIGGTLSITLAMITFRQFIHSFGVIKQAFLDRQHSLTGLIDEIEELSQIARHDGALALEDQEISHPFMEKGVRMIVDGQPMEVIERTLDRDIELSEERHDGGVQMFKSIYDVAPAMGMIGTLVGLVQMLSSLDDPSTIGPAMATALLTTFYGAVIAQAIALPIMTKLQMRATQESREQRLILEGIRGIQDGVNPRILRGLLETFLPSRERQEDD</sequence>
<evidence type="ECO:0000256" key="9">
    <source>
        <dbReference type="SAM" id="Phobius"/>
    </source>
</evidence>
<evidence type="ECO:0000256" key="3">
    <source>
        <dbReference type="ARBA" id="ARBA00022448"/>
    </source>
</evidence>
<dbReference type="InterPro" id="IPR002898">
    <property type="entry name" value="MotA_ExbB_proton_chnl"/>
</dbReference>
<evidence type="ECO:0000256" key="5">
    <source>
        <dbReference type="ARBA" id="ARBA00022692"/>
    </source>
</evidence>
<keyword evidence="6" id="KW-0283">Flagellar rotation</keyword>
<dbReference type="Proteomes" id="UP000427716">
    <property type="component" value="Chromosome"/>
</dbReference>
<keyword evidence="3" id="KW-0813">Transport</keyword>
<dbReference type="GO" id="GO:0005886">
    <property type="term" value="C:plasma membrane"/>
    <property type="evidence" value="ECO:0007669"/>
    <property type="project" value="UniProtKB-SubCell"/>
</dbReference>
<feature type="transmembrane region" description="Helical" evidence="9">
    <location>
        <begin position="7"/>
        <end position="25"/>
    </location>
</feature>
<feature type="transmembrane region" description="Helical" evidence="9">
    <location>
        <begin position="178"/>
        <end position="200"/>
    </location>
</feature>
<evidence type="ECO:0000256" key="7">
    <source>
        <dbReference type="ARBA" id="ARBA00022989"/>
    </source>
</evidence>